<evidence type="ECO:0000256" key="4">
    <source>
        <dbReference type="RuleBase" id="RU003345"/>
    </source>
</evidence>
<dbReference type="PROSITE" id="PS00070">
    <property type="entry name" value="ALDEHYDE_DEHYDR_CYS"/>
    <property type="match status" value="1"/>
</dbReference>
<dbReference type="InterPro" id="IPR029510">
    <property type="entry name" value="Ald_DH_CS_GLU"/>
</dbReference>
<dbReference type="InterPro" id="IPR016160">
    <property type="entry name" value="Ald_DH_CS_CYS"/>
</dbReference>
<feature type="domain" description="Aldehyde dehydrogenase" evidence="5">
    <location>
        <begin position="43"/>
        <end position="504"/>
    </location>
</feature>
<dbReference type="Pfam" id="PF00171">
    <property type="entry name" value="Aldedh"/>
    <property type="match status" value="1"/>
</dbReference>
<evidence type="ECO:0000256" key="3">
    <source>
        <dbReference type="PROSITE-ProRule" id="PRU10007"/>
    </source>
</evidence>
<dbReference type="InterPro" id="IPR015590">
    <property type="entry name" value="Aldehyde_DH_dom"/>
</dbReference>
<evidence type="ECO:0000259" key="5">
    <source>
        <dbReference type="Pfam" id="PF00171"/>
    </source>
</evidence>
<dbReference type="InterPro" id="IPR016162">
    <property type="entry name" value="Ald_DH_N"/>
</dbReference>
<protein>
    <submittedName>
        <fullName evidence="6">Aldehyde dehydrogenase, mitochondrial</fullName>
    </submittedName>
</protein>
<evidence type="ECO:0000256" key="2">
    <source>
        <dbReference type="ARBA" id="ARBA00023002"/>
    </source>
</evidence>
<dbReference type="FunFam" id="3.40.605.10:FF:000026">
    <property type="entry name" value="Aldehyde dehydrogenase, putative"/>
    <property type="match status" value="1"/>
</dbReference>
<reference evidence="6" key="2">
    <citation type="submission" date="2014-07" db="EMBL/GenBank/DDBJ databases">
        <authorList>
            <person name="Hull J."/>
        </authorList>
    </citation>
    <scope>NUCLEOTIDE SEQUENCE</scope>
</reference>
<dbReference type="GO" id="GO:0016620">
    <property type="term" value="F:oxidoreductase activity, acting on the aldehyde or oxo group of donors, NAD or NADP as acceptor"/>
    <property type="evidence" value="ECO:0007669"/>
    <property type="project" value="InterPro"/>
</dbReference>
<dbReference type="PROSITE" id="PS00687">
    <property type="entry name" value="ALDEHYDE_DEHYDR_GLU"/>
    <property type="match status" value="1"/>
</dbReference>
<gene>
    <name evidence="6" type="primary">ALDH2_2</name>
    <name evidence="6" type="ORF">CM83_59574</name>
</gene>
<dbReference type="InterPro" id="IPR016161">
    <property type="entry name" value="Ald_DH/histidinol_DH"/>
</dbReference>
<dbReference type="EMBL" id="GBHO01036212">
    <property type="protein sequence ID" value="JAG07392.1"/>
    <property type="molecule type" value="Transcribed_RNA"/>
</dbReference>
<reference evidence="6" key="1">
    <citation type="journal article" date="2014" name="PLoS ONE">
        <title>Transcriptome-Based Identification of ABC Transporters in the Western Tarnished Plant Bug Lygus hesperus.</title>
        <authorList>
            <person name="Hull J.J."/>
            <person name="Chaney K."/>
            <person name="Geib S.M."/>
            <person name="Fabrick J.A."/>
            <person name="Brent C.S."/>
            <person name="Walsh D."/>
            <person name="Lavine L.C."/>
        </authorList>
    </citation>
    <scope>NUCLEOTIDE SEQUENCE</scope>
</reference>
<dbReference type="SUPFAM" id="SSF53720">
    <property type="entry name" value="ALDH-like"/>
    <property type="match status" value="1"/>
</dbReference>
<evidence type="ECO:0000256" key="1">
    <source>
        <dbReference type="ARBA" id="ARBA00009986"/>
    </source>
</evidence>
<dbReference type="CDD" id="cd07141">
    <property type="entry name" value="ALDH_F1AB_F2_RALDH1"/>
    <property type="match status" value="1"/>
</dbReference>
<evidence type="ECO:0000313" key="6">
    <source>
        <dbReference type="EMBL" id="JAG07392.1"/>
    </source>
</evidence>
<dbReference type="Gene3D" id="3.40.309.10">
    <property type="entry name" value="Aldehyde Dehydrogenase, Chain A, domain 2"/>
    <property type="match status" value="1"/>
</dbReference>
<comment type="similarity">
    <text evidence="1 4">Belongs to the aldehyde dehydrogenase family.</text>
</comment>
<proteinExistence type="inferred from homology"/>
<dbReference type="AlphaFoldDB" id="A0A0A9WG19"/>
<sequence>MLRANRLFVGLSKNASQRFMSAAPKPILQPEVKLTGVFINNKWQESSSGETFETINPTTGQVIARVAKGNAEDVNRAVDAARAAFHRKSPWRTMDASHRGRLLNKLADLMERDANYIASLETLDNGKPFAMSYGVDVPYSIDVIRYYAGWADKNHGQTIPVSGNFLAFTRHEAVGVCGQIIPWNFPLLMWAWKIGPALATGNTVVLKPAEQTPLTALYVAELCKEAGIPPGVVNIVPGFGDAGAAIANHEGVDKVAFTGSTEVGKLIQQAAGKSNLKKVTLELGGKSPNIIMDDCDLDLAVEGAHNGTFFNMGQCCCAGTRVYVHRNIYDKFIEKSVQRALKRVIGNPFDMKTEQGPQIDQEQLDRIMGYIEVGKKEGANLATGGKRVGSQGYFVEPTIFTDVDDNMTIAREEIFGPVQQIMKFDSLDEVIDRANDSNYGLAAAVYSNNVNTINTITQALQSGVVWVNTYNTILPQAPFGGYKMSGIGRELGQYGLEAYTQIKTSIIAVPHKMS</sequence>
<dbReference type="Gene3D" id="3.40.605.10">
    <property type="entry name" value="Aldehyde Dehydrogenase, Chain A, domain 1"/>
    <property type="match status" value="1"/>
</dbReference>
<accession>A0A0A9WG19</accession>
<keyword evidence="2 4" id="KW-0560">Oxidoreductase</keyword>
<organism evidence="6">
    <name type="scientific">Lygus hesperus</name>
    <name type="common">Western plant bug</name>
    <dbReference type="NCBI Taxonomy" id="30085"/>
    <lineage>
        <taxon>Eukaryota</taxon>
        <taxon>Metazoa</taxon>
        <taxon>Ecdysozoa</taxon>
        <taxon>Arthropoda</taxon>
        <taxon>Hexapoda</taxon>
        <taxon>Insecta</taxon>
        <taxon>Pterygota</taxon>
        <taxon>Neoptera</taxon>
        <taxon>Paraneoptera</taxon>
        <taxon>Hemiptera</taxon>
        <taxon>Heteroptera</taxon>
        <taxon>Panheteroptera</taxon>
        <taxon>Cimicomorpha</taxon>
        <taxon>Miridae</taxon>
        <taxon>Mirini</taxon>
        <taxon>Lygus</taxon>
    </lineage>
</organism>
<dbReference type="InterPro" id="IPR016163">
    <property type="entry name" value="Ald_DH_C"/>
</dbReference>
<name>A0A0A9WG19_LYGHE</name>
<dbReference type="PANTHER" id="PTHR11699">
    <property type="entry name" value="ALDEHYDE DEHYDROGENASE-RELATED"/>
    <property type="match status" value="1"/>
</dbReference>
<feature type="active site" evidence="3">
    <location>
        <position position="282"/>
    </location>
</feature>
<dbReference type="FunFam" id="3.40.309.10:FF:000001">
    <property type="entry name" value="Mitochondrial aldehyde dehydrogenase 2"/>
    <property type="match status" value="1"/>
</dbReference>
<dbReference type="FunFam" id="3.40.605.10:FF:000050">
    <property type="entry name" value="Aldehyde dehydrogenase, mitochondrial"/>
    <property type="match status" value="1"/>
</dbReference>